<dbReference type="EMBL" id="ABJB011040471">
    <property type="status" value="NOT_ANNOTATED_CDS"/>
    <property type="molecule type" value="Genomic_DNA"/>
</dbReference>
<reference evidence="3" key="2">
    <citation type="submission" date="2020-05" db="UniProtKB">
        <authorList>
            <consortium name="EnsemblMetazoa"/>
        </authorList>
    </citation>
    <scope>IDENTIFICATION</scope>
    <source>
        <strain evidence="3">wikel</strain>
    </source>
</reference>
<evidence type="ECO:0000313" key="4">
    <source>
        <dbReference type="Proteomes" id="UP000001555"/>
    </source>
</evidence>
<reference evidence="2 4" key="1">
    <citation type="submission" date="2008-03" db="EMBL/GenBank/DDBJ databases">
        <title>Annotation of Ixodes scapularis.</title>
        <authorList>
            <consortium name="Ixodes scapularis Genome Project Consortium"/>
            <person name="Caler E."/>
            <person name="Hannick L.I."/>
            <person name="Bidwell S."/>
            <person name="Joardar V."/>
            <person name="Thiagarajan M."/>
            <person name="Amedeo P."/>
            <person name="Galinsky K.J."/>
            <person name="Schobel S."/>
            <person name="Inman J."/>
            <person name="Hostetler J."/>
            <person name="Miller J."/>
            <person name="Hammond M."/>
            <person name="Megy K."/>
            <person name="Lawson D."/>
            <person name="Kodira C."/>
            <person name="Sutton G."/>
            <person name="Meyer J."/>
            <person name="Hill C.A."/>
            <person name="Birren B."/>
            <person name="Nene V."/>
            <person name="Collins F."/>
            <person name="Alarcon-Chaidez F."/>
            <person name="Wikel S."/>
            <person name="Strausberg R."/>
        </authorList>
    </citation>
    <scope>NUCLEOTIDE SEQUENCE [LARGE SCALE GENOMIC DNA]</scope>
    <source>
        <strain evidence="4">Wikel</strain>
        <strain evidence="2">Wikel colony</strain>
    </source>
</reference>
<dbReference type="AlphaFoldDB" id="B7PPJ6"/>
<gene>
    <name evidence="2" type="ORF">IscW_ISCW006628</name>
</gene>
<evidence type="ECO:0000256" key="1">
    <source>
        <dbReference type="SAM" id="MobiDB-lite"/>
    </source>
</evidence>
<evidence type="ECO:0000313" key="3">
    <source>
        <dbReference type="EnsemblMetazoa" id="ISCW006628-PA"/>
    </source>
</evidence>
<dbReference type="VEuPathDB" id="VectorBase:ISCW006628"/>
<accession>B7PPJ6</accession>
<dbReference type="VEuPathDB" id="VectorBase:ISCI006628"/>
<name>B7PPJ6_IXOSC</name>
<dbReference type="EMBL" id="DS758518">
    <property type="protein sequence ID" value="EEC08518.1"/>
    <property type="molecule type" value="Genomic_DNA"/>
</dbReference>
<proteinExistence type="predicted"/>
<dbReference type="HOGENOM" id="CLU_2362047_0_0_1"/>
<feature type="region of interest" description="Disordered" evidence="1">
    <location>
        <begin position="42"/>
        <end position="64"/>
    </location>
</feature>
<keyword evidence="4" id="KW-1185">Reference proteome</keyword>
<protein>
    <submittedName>
        <fullName evidence="2 3">Uncharacterized protein</fullName>
    </submittedName>
</protein>
<organism>
    <name type="scientific">Ixodes scapularis</name>
    <name type="common">Black-legged tick</name>
    <name type="synonym">Deer tick</name>
    <dbReference type="NCBI Taxonomy" id="6945"/>
    <lineage>
        <taxon>Eukaryota</taxon>
        <taxon>Metazoa</taxon>
        <taxon>Ecdysozoa</taxon>
        <taxon>Arthropoda</taxon>
        <taxon>Chelicerata</taxon>
        <taxon>Arachnida</taxon>
        <taxon>Acari</taxon>
        <taxon>Parasitiformes</taxon>
        <taxon>Ixodida</taxon>
        <taxon>Ixodoidea</taxon>
        <taxon>Ixodidae</taxon>
        <taxon>Ixodinae</taxon>
        <taxon>Ixodes</taxon>
    </lineage>
</organism>
<dbReference type="PaxDb" id="6945-B7PPJ6"/>
<dbReference type="InParanoid" id="B7PPJ6"/>
<evidence type="ECO:0000313" key="2">
    <source>
        <dbReference type="EMBL" id="EEC08518.1"/>
    </source>
</evidence>
<dbReference type="Proteomes" id="UP000001555">
    <property type="component" value="Unassembled WGS sequence"/>
</dbReference>
<sequence length="96" mass="11217">MKILWIPGHARIKENEDAHDLSRTLRPSLLAQMVDFPLQSKDHGYKASCNQQDTSQDPRDYDPEEERLRIQKDCKLKLWEMIPPQQPPPFPGHRSA</sequence>
<dbReference type="EnsemblMetazoa" id="ISCW006628-RA">
    <property type="protein sequence ID" value="ISCW006628-PA"/>
    <property type="gene ID" value="ISCW006628"/>
</dbReference>